<gene>
    <name evidence="1" type="ORF">BIW11_04560</name>
</gene>
<comment type="caution">
    <text evidence="1">The sequence shown here is derived from an EMBL/GenBank/DDBJ whole genome shotgun (WGS) entry which is preliminary data.</text>
</comment>
<dbReference type="AlphaFoldDB" id="A0A1V9X4J9"/>
<organism evidence="1 2">
    <name type="scientific">Tropilaelaps mercedesae</name>
    <dbReference type="NCBI Taxonomy" id="418985"/>
    <lineage>
        <taxon>Eukaryota</taxon>
        <taxon>Metazoa</taxon>
        <taxon>Ecdysozoa</taxon>
        <taxon>Arthropoda</taxon>
        <taxon>Chelicerata</taxon>
        <taxon>Arachnida</taxon>
        <taxon>Acari</taxon>
        <taxon>Parasitiformes</taxon>
        <taxon>Mesostigmata</taxon>
        <taxon>Gamasina</taxon>
        <taxon>Dermanyssoidea</taxon>
        <taxon>Laelapidae</taxon>
        <taxon>Tropilaelaps</taxon>
    </lineage>
</organism>
<evidence type="ECO:0000313" key="1">
    <source>
        <dbReference type="EMBL" id="OQR68424.1"/>
    </source>
</evidence>
<evidence type="ECO:0000313" key="2">
    <source>
        <dbReference type="Proteomes" id="UP000192247"/>
    </source>
</evidence>
<protein>
    <submittedName>
        <fullName evidence="1">Uncharacterized protein</fullName>
    </submittedName>
</protein>
<proteinExistence type="predicted"/>
<sequence length="99" mass="11550">MALLHIDNRRTWWKHVTVLAFNSYYSPMCSRGFVLNVPQTNGHVYLYVMFQHVLKFEIPQHAPEDWLPVTPGGMPGRHPWRFGTGNACPQNLPENKIKY</sequence>
<dbReference type="Proteomes" id="UP000192247">
    <property type="component" value="Unassembled WGS sequence"/>
</dbReference>
<keyword evidence="2" id="KW-1185">Reference proteome</keyword>
<accession>A0A1V9X4J9</accession>
<dbReference type="EMBL" id="MNPL01024782">
    <property type="protein sequence ID" value="OQR68424.1"/>
    <property type="molecule type" value="Genomic_DNA"/>
</dbReference>
<name>A0A1V9X4J9_9ACAR</name>
<reference evidence="1 2" key="1">
    <citation type="journal article" date="2017" name="Gigascience">
        <title>Draft genome of the honey bee ectoparasitic mite, Tropilaelaps mercedesae, is shaped by the parasitic life history.</title>
        <authorList>
            <person name="Dong X."/>
            <person name="Armstrong S.D."/>
            <person name="Xia D."/>
            <person name="Makepeace B.L."/>
            <person name="Darby A.C."/>
            <person name="Kadowaki T."/>
        </authorList>
    </citation>
    <scope>NUCLEOTIDE SEQUENCE [LARGE SCALE GENOMIC DNA]</scope>
    <source>
        <strain evidence="1">Wuxi-XJTLU</strain>
    </source>
</reference>
<dbReference type="InParanoid" id="A0A1V9X4J9"/>